<feature type="domain" description="Sulfatase N-terminal" evidence="2">
    <location>
        <begin position="223"/>
        <end position="461"/>
    </location>
</feature>
<name>A0ABT8DS09_9BURK</name>
<reference evidence="3 4" key="1">
    <citation type="submission" date="2023-06" db="EMBL/GenBank/DDBJ databases">
        <title>Pelomonas sp. PFR6 16S ribosomal RNA gene Genome sequencing and assembly.</title>
        <authorList>
            <person name="Woo H."/>
        </authorList>
    </citation>
    <scope>NUCLEOTIDE SEQUENCE [LARGE SCALE GENOMIC DNA]</scope>
    <source>
        <strain evidence="3 4">PFR6</strain>
    </source>
</reference>
<keyword evidence="1" id="KW-0812">Transmembrane</keyword>
<dbReference type="InterPro" id="IPR000917">
    <property type="entry name" value="Sulfatase_N"/>
</dbReference>
<dbReference type="Gene3D" id="3.40.720.10">
    <property type="entry name" value="Alkaline Phosphatase, subunit A"/>
    <property type="match status" value="1"/>
</dbReference>
<feature type="transmembrane region" description="Helical" evidence="1">
    <location>
        <begin position="52"/>
        <end position="68"/>
    </location>
</feature>
<keyword evidence="4" id="KW-1185">Reference proteome</keyword>
<feature type="transmembrane region" description="Helical" evidence="1">
    <location>
        <begin position="109"/>
        <end position="128"/>
    </location>
</feature>
<protein>
    <submittedName>
        <fullName evidence="3">Sulfatase-like hydrolase/transferase</fullName>
    </submittedName>
</protein>
<dbReference type="SUPFAM" id="SSF53649">
    <property type="entry name" value="Alkaline phosphatase-like"/>
    <property type="match status" value="1"/>
</dbReference>
<keyword evidence="1" id="KW-0472">Membrane</keyword>
<feature type="transmembrane region" description="Helical" evidence="1">
    <location>
        <begin position="80"/>
        <end position="97"/>
    </location>
</feature>
<dbReference type="InterPro" id="IPR017850">
    <property type="entry name" value="Alkaline_phosphatase_core_sf"/>
</dbReference>
<dbReference type="RefSeq" id="WP_290359279.1">
    <property type="nucleotide sequence ID" value="NZ_JAUHHC010000003.1"/>
</dbReference>
<dbReference type="Proteomes" id="UP001228044">
    <property type="component" value="Unassembled WGS sequence"/>
</dbReference>
<sequence>MNHWPSPGAQALRYALLSLASLAAIALSESILQSPSSLYVAFQPATFANESWALLALVSSMALAGAWLDHPGRQRWLSAAIRGLLLLLLFVGLFQIFRRTLASPLVLSAALKAGLLGLCVVATISAAWRLKPAAQWRLASACGITVLVMFALQPGMPGYLLNMLYPPQASPVISDTPQGENPRRTIVLILDEWDFEISQREQLFTSEPMRRMLAQSFFAEHAMPAGPSTLSSIPGMLTGRRFGKIDSGGAGFLLNTQGERFDASTPMLFNDLASAGRPHAVVGFYHDYCAVVRTARACYAEPAQFFPGWWSSLSRAFKRQQEFDYPYSDFLRQWSGTFQKLSNRAIVEAADPRNTMVWLHLNVPHPPVAAAGATPRSLIEDYRANLQQMLTLISELQTTLQRAGNDSALVLTSDHWLREKELWASVYERQRGPGSGSAGKSDDQRVPFIVWFSGATNQGISSAVPVSTTALRALVPALIEGRINNPSEVAAFFAERKDPVEPIK</sequence>
<evidence type="ECO:0000256" key="1">
    <source>
        <dbReference type="SAM" id="Phobius"/>
    </source>
</evidence>
<gene>
    <name evidence="3" type="ORF">QWJ38_11785</name>
</gene>
<accession>A0ABT8DS09</accession>
<dbReference type="EMBL" id="JAUHHC010000003">
    <property type="protein sequence ID" value="MDN3920962.1"/>
    <property type="molecule type" value="Genomic_DNA"/>
</dbReference>
<evidence type="ECO:0000259" key="2">
    <source>
        <dbReference type="Pfam" id="PF00884"/>
    </source>
</evidence>
<evidence type="ECO:0000313" key="3">
    <source>
        <dbReference type="EMBL" id="MDN3920962.1"/>
    </source>
</evidence>
<evidence type="ECO:0000313" key="4">
    <source>
        <dbReference type="Proteomes" id="UP001228044"/>
    </source>
</evidence>
<proteinExistence type="predicted"/>
<comment type="caution">
    <text evidence="3">The sequence shown here is derived from an EMBL/GenBank/DDBJ whole genome shotgun (WGS) entry which is preliminary data.</text>
</comment>
<dbReference type="Pfam" id="PF00884">
    <property type="entry name" value="Sulfatase"/>
    <property type="match status" value="1"/>
</dbReference>
<feature type="transmembrane region" description="Helical" evidence="1">
    <location>
        <begin position="140"/>
        <end position="161"/>
    </location>
</feature>
<organism evidence="3 4">
    <name type="scientific">Roseateles violae</name>
    <dbReference type="NCBI Taxonomy" id="3058042"/>
    <lineage>
        <taxon>Bacteria</taxon>
        <taxon>Pseudomonadati</taxon>
        <taxon>Pseudomonadota</taxon>
        <taxon>Betaproteobacteria</taxon>
        <taxon>Burkholderiales</taxon>
        <taxon>Sphaerotilaceae</taxon>
        <taxon>Roseateles</taxon>
    </lineage>
</organism>
<keyword evidence="1" id="KW-1133">Transmembrane helix</keyword>